<dbReference type="SUPFAM" id="SSF48452">
    <property type="entry name" value="TPR-like"/>
    <property type="match status" value="1"/>
</dbReference>
<keyword evidence="8" id="KW-1185">Reference proteome</keyword>
<dbReference type="HOGENOM" id="CLU_029410_0_0_1"/>
<evidence type="ECO:0000256" key="1">
    <source>
        <dbReference type="ARBA" id="ARBA00022737"/>
    </source>
</evidence>
<dbReference type="InterPro" id="IPR042282">
    <property type="entry name" value="FKBP6/shu"/>
</dbReference>
<keyword evidence="1" id="KW-0677">Repeat</keyword>
<comment type="catalytic activity">
    <reaction evidence="3">
        <text>[protein]-peptidylproline (omega=180) = [protein]-peptidylproline (omega=0)</text>
        <dbReference type="Rhea" id="RHEA:16237"/>
        <dbReference type="Rhea" id="RHEA-COMP:10747"/>
        <dbReference type="Rhea" id="RHEA-COMP:10748"/>
        <dbReference type="ChEBI" id="CHEBI:83833"/>
        <dbReference type="ChEBI" id="CHEBI:83834"/>
        <dbReference type="EC" id="5.2.1.8"/>
    </reaction>
</comment>
<feature type="coiled-coil region" evidence="4">
    <location>
        <begin position="288"/>
        <end position="341"/>
    </location>
</feature>
<evidence type="ECO:0000259" key="6">
    <source>
        <dbReference type="PROSITE" id="PS50059"/>
    </source>
</evidence>
<dbReference type="eggNOG" id="KOG0543">
    <property type="taxonomic scope" value="Eukaryota"/>
</dbReference>
<dbReference type="EnsemblProtists" id="HpaT813697">
    <property type="protein sequence ID" value="HpaP813697"/>
    <property type="gene ID" value="HpaG813697"/>
</dbReference>
<dbReference type="PROSITE" id="PS50059">
    <property type="entry name" value="FKBP_PPIASE"/>
    <property type="match status" value="1"/>
</dbReference>
<name>M4C3M9_HYAAE</name>
<reference evidence="8" key="1">
    <citation type="journal article" date="2010" name="Science">
        <title>Signatures of adaptation to obligate biotrophy in the Hyaloperonospora arabidopsidis genome.</title>
        <authorList>
            <person name="Baxter L."/>
            <person name="Tripathy S."/>
            <person name="Ishaque N."/>
            <person name="Boot N."/>
            <person name="Cabral A."/>
            <person name="Kemen E."/>
            <person name="Thines M."/>
            <person name="Ah-Fong A."/>
            <person name="Anderson R."/>
            <person name="Badejoko W."/>
            <person name="Bittner-Eddy P."/>
            <person name="Boore J.L."/>
            <person name="Chibucos M.C."/>
            <person name="Coates M."/>
            <person name="Dehal P."/>
            <person name="Delehaunty K."/>
            <person name="Dong S."/>
            <person name="Downton P."/>
            <person name="Dumas B."/>
            <person name="Fabro G."/>
            <person name="Fronick C."/>
            <person name="Fuerstenberg S.I."/>
            <person name="Fulton L."/>
            <person name="Gaulin E."/>
            <person name="Govers F."/>
            <person name="Hughes L."/>
            <person name="Humphray S."/>
            <person name="Jiang R.H."/>
            <person name="Judelson H."/>
            <person name="Kamoun S."/>
            <person name="Kyung K."/>
            <person name="Meijer H."/>
            <person name="Minx P."/>
            <person name="Morris P."/>
            <person name="Nelson J."/>
            <person name="Phuntumart V."/>
            <person name="Qutob D."/>
            <person name="Rehmany A."/>
            <person name="Rougon-Cardoso A."/>
            <person name="Ryden P."/>
            <person name="Torto-Alalibo T."/>
            <person name="Studholme D."/>
            <person name="Wang Y."/>
            <person name="Win J."/>
            <person name="Wood J."/>
            <person name="Clifton S.W."/>
            <person name="Rogers J."/>
            <person name="Van den Ackerveken G."/>
            <person name="Jones J.D."/>
            <person name="McDowell J.M."/>
            <person name="Beynon J."/>
            <person name="Tyler B.M."/>
        </authorList>
    </citation>
    <scope>NUCLEOTIDE SEQUENCE [LARGE SCALE GENOMIC DNA]</scope>
    <source>
        <strain evidence="8">Emoy2</strain>
    </source>
</reference>
<keyword evidence="2" id="KW-0802">TPR repeat</keyword>
<dbReference type="STRING" id="559515.M4C3M9"/>
<dbReference type="EC" id="5.2.1.8" evidence="3"/>
<evidence type="ECO:0000256" key="4">
    <source>
        <dbReference type="SAM" id="Coils"/>
    </source>
</evidence>
<protein>
    <recommendedName>
        <fullName evidence="3">peptidylprolyl isomerase</fullName>
        <ecNumber evidence="3">5.2.1.8</ecNumber>
    </recommendedName>
</protein>
<evidence type="ECO:0000313" key="8">
    <source>
        <dbReference type="Proteomes" id="UP000011713"/>
    </source>
</evidence>
<dbReference type="Gene3D" id="1.25.40.10">
    <property type="entry name" value="Tetratricopeptide repeat domain"/>
    <property type="match status" value="1"/>
</dbReference>
<dbReference type="InterPro" id="IPR046357">
    <property type="entry name" value="PPIase_dom_sf"/>
</dbReference>
<keyword evidence="3" id="KW-0697">Rotamase</keyword>
<evidence type="ECO:0000313" key="7">
    <source>
        <dbReference type="EnsemblProtists" id="HpaP813697"/>
    </source>
</evidence>
<dbReference type="Pfam" id="PF00254">
    <property type="entry name" value="FKBP_C"/>
    <property type="match status" value="1"/>
</dbReference>
<dbReference type="PANTHER" id="PTHR46674:SF1">
    <property type="entry name" value="INACTIVE PEPTIDYL-PROLYL CIS-TRANS ISOMERASE FKBP6"/>
    <property type="match status" value="1"/>
</dbReference>
<organism evidence="7 8">
    <name type="scientific">Hyaloperonospora arabidopsidis (strain Emoy2)</name>
    <name type="common">Downy mildew agent</name>
    <name type="synonym">Peronospora arabidopsidis</name>
    <dbReference type="NCBI Taxonomy" id="559515"/>
    <lineage>
        <taxon>Eukaryota</taxon>
        <taxon>Sar</taxon>
        <taxon>Stramenopiles</taxon>
        <taxon>Oomycota</taxon>
        <taxon>Peronosporomycetes</taxon>
        <taxon>Peronosporales</taxon>
        <taxon>Peronosporaceae</taxon>
        <taxon>Hyaloperonospora</taxon>
    </lineage>
</organism>
<feature type="compositionally biased region" description="Basic and acidic residues" evidence="5">
    <location>
        <begin position="163"/>
        <end position="178"/>
    </location>
</feature>
<feature type="domain" description="PPIase FKBP-type" evidence="6">
    <location>
        <begin position="81"/>
        <end position="150"/>
    </location>
</feature>
<sequence length="348" mass="39316">MSADEELQQDQESVAALSRCIECGGFGLGLVTNPQKVCTHCARVKKVFFDPDSNKFCRDEGFVDISPSADGGVLKKILREGQGGKQQLEEGCPTFEKVIQGWDIGVATMSVGEVARFIIAPAYGYGHEGFAPKVEPDEMLNFEIELLSFKDPLPRFPTQAELAESRKKQDEEDQKLLEENPPPTVDERIECAMEQKEKGNALIADHDYSQAQKCYDSAILLDSSNSKGHFRRGLVFTEKLIGELEKESKGEFWIVDKGFEYASEAEKSFDRAKQLIGDTNDRKFVHALANLKRNHALLNKYAAKYREDEKKLYKEKIFDRLEAKNKELEKLEKQKAAAEEFDDMPALE</sequence>
<dbReference type="InParanoid" id="M4C3M9"/>
<reference evidence="7" key="2">
    <citation type="submission" date="2015-06" db="UniProtKB">
        <authorList>
            <consortium name="EnsemblProtists"/>
        </authorList>
    </citation>
    <scope>IDENTIFICATION</scope>
    <source>
        <strain evidence="7">Emoy2</strain>
    </source>
</reference>
<dbReference type="GO" id="GO:0003755">
    <property type="term" value="F:peptidyl-prolyl cis-trans isomerase activity"/>
    <property type="evidence" value="ECO:0007669"/>
    <property type="project" value="UniProtKB-KW"/>
</dbReference>
<accession>M4C3M9</accession>
<proteinExistence type="predicted"/>
<dbReference type="Proteomes" id="UP000011713">
    <property type="component" value="Unassembled WGS sequence"/>
</dbReference>
<feature type="region of interest" description="Disordered" evidence="5">
    <location>
        <begin position="160"/>
        <end position="183"/>
    </location>
</feature>
<keyword evidence="3" id="KW-0413">Isomerase</keyword>
<dbReference type="InterPro" id="IPR001179">
    <property type="entry name" value="PPIase_FKBP_dom"/>
</dbReference>
<dbReference type="AlphaFoldDB" id="M4C3M9"/>
<dbReference type="OMA" id="KLCTHCA"/>
<dbReference type="InterPro" id="IPR011990">
    <property type="entry name" value="TPR-like_helical_dom_sf"/>
</dbReference>
<evidence type="ECO:0000256" key="3">
    <source>
        <dbReference type="PROSITE-ProRule" id="PRU00277"/>
    </source>
</evidence>
<dbReference type="Gene3D" id="3.10.50.40">
    <property type="match status" value="1"/>
</dbReference>
<dbReference type="VEuPathDB" id="FungiDB:HpaG813697"/>
<dbReference type="EMBL" id="ABWE02002719">
    <property type="status" value="NOT_ANNOTATED_CDS"/>
    <property type="molecule type" value="Genomic_DNA"/>
</dbReference>
<evidence type="ECO:0000256" key="2">
    <source>
        <dbReference type="ARBA" id="ARBA00022803"/>
    </source>
</evidence>
<keyword evidence="4" id="KW-0175">Coiled coil</keyword>
<dbReference type="PANTHER" id="PTHR46674">
    <property type="entry name" value="INACTIVE PEPTIDYL-PROLYL CIS-TRANS ISOMERASE FKBP6"/>
    <property type="match status" value="1"/>
</dbReference>
<dbReference type="SUPFAM" id="SSF54534">
    <property type="entry name" value="FKBP-like"/>
    <property type="match status" value="1"/>
</dbReference>
<evidence type="ECO:0000256" key="5">
    <source>
        <dbReference type="SAM" id="MobiDB-lite"/>
    </source>
</evidence>